<dbReference type="PANTHER" id="PTHR20275">
    <property type="entry name" value="NAD KINASE"/>
    <property type="match status" value="1"/>
</dbReference>
<dbReference type="Pfam" id="PF20143">
    <property type="entry name" value="NAD_kinase_C"/>
    <property type="match status" value="1"/>
</dbReference>
<evidence type="ECO:0000256" key="1">
    <source>
        <dbReference type="ARBA" id="ARBA00022679"/>
    </source>
</evidence>
<dbReference type="EMBL" id="JBHUMA010000006">
    <property type="protein sequence ID" value="MFD2599780.1"/>
    <property type="molecule type" value="Genomic_DNA"/>
</dbReference>
<dbReference type="Proteomes" id="UP001597393">
    <property type="component" value="Unassembled WGS sequence"/>
</dbReference>
<dbReference type="Gene3D" id="2.60.200.30">
    <property type="entry name" value="Probable inorganic polyphosphate/atp-NAD kinase, domain 2"/>
    <property type="match status" value="1"/>
</dbReference>
<dbReference type="HAMAP" id="MF_00361">
    <property type="entry name" value="NAD_kinase"/>
    <property type="match status" value="1"/>
</dbReference>
<evidence type="ECO:0000256" key="2">
    <source>
        <dbReference type="ARBA" id="ARBA00022777"/>
    </source>
</evidence>
<keyword evidence="8" id="KW-1185">Reference proteome</keyword>
<dbReference type="InterPro" id="IPR017438">
    <property type="entry name" value="ATP-NAD_kinase_N"/>
</dbReference>
<evidence type="ECO:0000313" key="7">
    <source>
        <dbReference type="EMBL" id="MFD2599780.1"/>
    </source>
</evidence>
<dbReference type="EC" id="2.7.1.23" evidence="6"/>
<feature type="binding site" evidence="6">
    <location>
        <begin position="76"/>
        <end position="77"/>
    </location>
    <ligand>
        <name>NAD(+)</name>
        <dbReference type="ChEBI" id="CHEBI:57540"/>
    </ligand>
</feature>
<dbReference type="Pfam" id="PF01513">
    <property type="entry name" value="NAD_kinase"/>
    <property type="match status" value="1"/>
</dbReference>
<gene>
    <name evidence="6" type="primary">nadK</name>
    <name evidence="7" type="ORF">ACFSQ3_12545</name>
</gene>
<comment type="similarity">
    <text evidence="6">Belongs to the NAD kinase family.</text>
</comment>
<feature type="binding site" evidence="6">
    <location>
        <position position="180"/>
    </location>
    <ligand>
        <name>NAD(+)</name>
        <dbReference type="ChEBI" id="CHEBI:57540"/>
    </ligand>
</feature>
<comment type="subcellular location">
    <subcellularLocation>
        <location evidence="6">Cytoplasm</location>
    </subcellularLocation>
</comment>
<protein>
    <recommendedName>
        <fullName evidence="6">NAD kinase</fullName>
        <ecNumber evidence="6">2.7.1.23</ecNumber>
    </recommendedName>
    <alternativeName>
        <fullName evidence="6">ATP-dependent NAD kinase</fullName>
    </alternativeName>
</protein>
<dbReference type="InterPro" id="IPR016064">
    <property type="entry name" value="NAD/diacylglycerol_kinase_sf"/>
</dbReference>
<dbReference type="NCBIfam" id="NF002521">
    <property type="entry name" value="PRK01911.1"/>
    <property type="match status" value="1"/>
</dbReference>
<comment type="function">
    <text evidence="6">Involved in the regulation of the intracellular balance of NAD and NADP, and is a key enzyme in the biosynthesis of NADP. Catalyzes specifically the phosphorylation on 2'-hydroxyl of the adenosine moiety of NAD to yield NADP.</text>
</comment>
<keyword evidence="3 6" id="KW-0521">NADP</keyword>
<feature type="binding site" evidence="6">
    <location>
        <begin position="150"/>
        <end position="151"/>
    </location>
    <ligand>
        <name>NAD(+)</name>
        <dbReference type="ChEBI" id="CHEBI:57540"/>
    </ligand>
</feature>
<keyword evidence="4 6" id="KW-0520">NAD</keyword>
<evidence type="ECO:0000256" key="4">
    <source>
        <dbReference type="ARBA" id="ARBA00023027"/>
    </source>
</evidence>
<evidence type="ECO:0000256" key="6">
    <source>
        <dbReference type="HAMAP-Rule" id="MF_00361"/>
    </source>
</evidence>
<feature type="active site" description="Proton acceptor" evidence="6">
    <location>
        <position position="76"/>
    </location>
</feature>
<dbReference type="InterPro" id="IPR002504">
    <property type="entry name" value="NADK"/>
</dbReference>
<comment type="cofactor">
    <cofactor evidence="6">
        <name>a divalent metal cation</name>
        <dbReference type="ChEBI" id="CHEBI:60240"/>
    </cofactor>
</comment>
<keyword evidence="6" id="KW-0963">Cytoplasm</keyword>
<comment type="caution">
    <text evidence="6">Lacks conserved residue(s) required for the propagation of feature annotation.</text>
</comment>
<dbReference type="GO" id="GO:0003951">
    <property type="term" value="F:NAD+ kinase activity"/>
    <property type="evidence" value="ECO:0007669"/>
    <property type="project" value="UniProtKB-EC"/>
</dbReference>
<keyword evidence="2 6" id="KW-0418">Kinase</keyword>
<keyword evidence="6" id="KW-0067">ATP-binding</keyword>
<name>A0ABW5NLJ4_9SPHI</name>
<accession>A0ABW5NLJ4</accession>
<evidence type="ECO:0000256" key="5">
    <source>
        <dbReference type="ARBA" id="ARBA00047925"/>
    </source>
</evidence>
<keyword evidence="6" id="KW-0547">Nucleotide-binding</keyword>
<organism evidence="7 8">
    <name type="scientific">Sphingobacterium corticis</name>
    <dbReference type="NCBI Taxonomy" id="1812823"/>
    <lineage>
        <taxon>Bacteria</taxon>
        <taxon>Pseudomonadati</taxon>
        <taxon>Bacteroidota</taxon>
        <taxon>Sphingobacteriia</taxon>
        <taxon>Sphingobacteriales</taxon>
        <taxon>Sphingobacteriaceae</taxon>
        <taxon>Sphingobacterium</taxon>
    </lineage>
</organism>
<proteinExistence type="inferred from homology"/>
<dbReference type="SUPFAM" id="SSF111331">
    <property type="entry name" value="NAD kinase/diacylglycerol kinase-like"/>
    <property type="match status" value="1"/>
</dbReference>
<dbReference type="PANTHER" id="PTHR20275:SF0">
    <property type="entry name" value="NAD KINASE"/>
    <property type="match status" value="1"/>
</dbReference>
<keyword evidence="1 6" id="KW-0808">Transferase</keyword>
<evidence type="ECO:0000256" key="3">
    <source>
        <dbReference type="ARBA" id="ARBA00022857"/>
    </source>
</evidence>
<sequence>MKTTIAIYGREFNPSVNTYVEALFRYLESKNISVYVYEEFYGFLREQSYCPEHFKTFKTLSDVSAHIDFMLGLGGDGTMLSAVSLIRDSGIPIVGINFGRLGFLANIAKHDIEEALEEILRGDYTVQSRCVLSVSSPEDELFGNENFALNDITVFKYDTSAMITVQTKLDQQLLNDYWADGLIIATPTGSTAYSLSCGGPIIMPGSGNFVITPVSPHNLNVRPIVISADMELDLKIDSRTEKYILSCDSRSLTLPSSTTLKIKKADFEVNLIRLKKDQYFSILREKLLWGLDVRNY</sequence>
<dbReference type="RefSeq" id="WP_380869905.1">
    <property type="nucleotide sequence ID" value="NZ_JBHUMA010000006.1"/>
</dbReference>
<dbReference type="InterPro" id="IPR017437">
    <property type="entry name" value="ATP-NAD_kinase_PpnK-typ_C"/>
</dbReference>
<comment type="caution">
    <text evidence="7">The sequence shown here is derived from an EMBL/GenBank/DDBJ whole genome shotgun (WGS) entry which is preliminary data.</text>
</comment>
<comment type="catalytic activity">
    <reaction evidence="5 6">
        <text>NAD(+) + ATP = ADP + NADP(+) + H(+)</text>
        <dbReference type="Rhea" id="RHEA:18629"/>
        <dbReference type="ChEBI" id="CHEBI:15378"/>
        <dbReference type="ChEBI" id="CHEBI:30616"/>
        <dbReference type="ChEBI" id="CHEBI:57540"/>
        <dbReference type="ChEBI" id="CHEBI:58349"/>
        <dbReference type="ChEBI" id="CHEBI:456216"/>
        <dbReference type="EC" id="2.7.1.23"/>
    </reaction>
</comment>
<evidence type="ECO:0000313" key="8">
    <source>
        <dbReference type="Proteomes" id="UP001597393"/>
    </source>
</evidence>
<feature type="binding site" evidence="6">
    <location>
        <begin position="191"/>
        <end position="196"/>
    </location>
    <ligand>
        <name>NAD(+)</name>
        <dbReference type="ChEBI" id="CHEBI:57540"/>
    </ligand>
</feature>
<dbReference type="Gene3D" id="3.40.50.10330">
    <property type="entry name" value="Probable inorganic polyphosphate/atp-NAD kinase, domain 1"/>
    <property type="match status" value="1"/>
</dbReference>
<reference evidence="8" key="1">
    <citation type="journal article" date="2019" name="Int. J. Syst. Evol. Microbiol.">
        <title>The Global Catalogue of Microorganisms (GCM) 10K type strain sequencing project: providing services to taxonomists for standard genome sequencing and annotation.</title>
        <authorList>
            <consortium name="The Broad Institute Genomics Platform"/>
            <consortium name="The Broad Institute Genome Sequencing Center for Infectious Disease"/>
            <person name="Wu L."/>
            <person name="Ma J."/>
        </authorList>
    </citation>
    <scope>NUCLEOTIDE SEQUENCE [LARGE SCALE GENOMIC DNA]</scope>
    <source>
        <strain evidence="8">KCTC 42248</strain>
    </source>
</reference>